<name>A0A0F9VJ13_9ZZZZ</name>
<gene>
    <name evidence="2" type="ORF">LCGC14_0399580</name>
</gene>
<comment type="caution">
    <text evidence="2">The sequence shown here is derived from an EMBL/GenBank/DDBJ whole genome shotgun (WGS) entry which is preliminary data.</text>
</comment>
<reference evidence="2" key="1">
    <citation type="journal article" date="2015" name="Nature">
        <title>Complex archaea that bridge the gap between prokaryotes and eukaryotes.</title>
        <authorList>
            <person name="Spang A."/>
            <person name="Saw J.H."/>
            <person name="Jorgensen S.L."/>
            <person name="Zaremba-Niedzwiedzka K."/>
            <person name="Martijn J."/>
            <person name="Lind A.E."/>
            <person name="van Eijk R."/>
            <person name="Schleper C."/>
            <person name="Guy L."/>
            <person name="Ettema T.J."/>
        </authorList>
    </citation>
    <scope>NUCLEOTIDE SEQUENCE</scope>
</reference>
<protein>
    <submittedName>
        <fullName evidence="2">Uncharacterized protein</fullName>
    </submittedName>
</protein>
<evidence type="ECO:0000313" key="2">
    <source>
        <dbReference type="EMBL" id="KKN73516.1"/>
    </source>
</evidence>
<sequence length="138" mass="15712">MEDFPLAKTTKKIRKPKRAKKPETKKEKVVQITLQLTEQMIRLLNAKAALAGWTEWLKGADTPSELDAGSVVGLVVLSEARGNLYENTHLATPHMWRGLIDVVPELREVYEATFEKEGRKWVMKNSELVGQGNMRKIR</sequence>
<dbReference type="AlphaFoldDB" id="A0A0F9VJ13"/>
<accession>A0A0F9VJ13</accession>
<feature type="compositionally biased region" description="Basic residues" evidence="1">
    <location>
        <begin position="9"/>
        <end position="20"/>
    </location>
</feature>
<dbReference type="EMBL" id="LAZR01000342">
    <property type="protein sequence ID" value="KKN73516.1"/>
    <property type="molecule type" value="Genomic_DNA"/>
</dbReference>
<evidence type="ECO:0000256" key="1">
    <source>
        <dbReference type="SAM" id="MobiDB-lite"/>
    </source>
</evidence>
<feature type="region of interest" description="Disordered" evidence="1">
    <location>
        <begin position="1"/>
        <end position="24"/>
    </location>
</feature>
<organism evidence="2">
    <name type="scientific">marine sediment metagenome</name>
    <dbReference type="NCBI Taxonomy" id="412755"/>
    <lineage>
        <taxon>unclassified sequences</taxon>
        <taxon>metagenomes</taxon>
        <taxon>ecological metagenomes</taxon>
    </lineage>
</organism>
<proteinExistence type="predicted"/>